<dbReference type="Pfam" id="PF08897">
    <property type="entry name" value="DUF1841"/>
    <property type="match status" value="1"/>
</dbReference>
<dbReference type="AlphaFoldDB" id="A0A1E3X6P7"/>
<dbReference type="InterPro" id="IPR014993">
    <property type="entry name" value="DUF1841"/>
</dbReference>
<gene>
    <name evidence="1" type="ORF">SCARUB_03590</name>
</gene>
<accession>A0A1E3X6P7</accession>
<evidence type="ECO:0000313" key="1">
    <source>
        <dbReference type="EMBL" id="ODS31297.1"/>
    </source>
</evidence>
<organism evidence="1 2">
    <name type="scientific">Candidatus Scalindua rubra</name>
    <dbReference type="NCBI Taxonomy" id="1872076"/>
    <lineage>
        <taxon>Bacteria</taxon>
        <taxon>Pseudomonadati</taxon>
        <taxon>Planctomycetota</taxon>
        <taxon>Candidatus Brocadiia</taxon>
        <taxon>Candidatus Brocadiales</taxon>
        <taxon>Candidatus Scalinduaceae</taxon>
        <taxon>Candidatus Scalindua</taxon>
    </lineage>
</organism>
<dbReference type="PATRIC" id="fig|1872076.5.peg.4271"/>
<name>A0A1E3X6P7_9BACT</name>
<sequence>METNPYLKAAILEVVNNQIRDNNPPETSQTYKRLINEGHSEKEAKRLIGCVVSSEIFDIMKKNEEFNHTRFVNLLNKLPKMPWE</sequence>
<dbReference type="Proteomes" id="UP000094056">
    <property type="component" value="Unassembled WGS sequence"/>
</dbReference>
<dbReference type="EMBL" id="MAYW01000128">
    <property type="protein sequence ID" value="ODS31297.1"/>
    <property type="molecule type" value="Genomic_DNA"/>
</dbReference>
<protein>
    <submittedName>
        <fullName evidence="1">Uncharacterized protein</fullName>
    </submittedName>
</protein>
<proteinExistence type="predicted"/>
<comment type="caution">
    <text evidence="1">The sequence shown here is derived from an EMBL/GenBank/DDBJ whole genome shotgun (WGS) entry which is preliminary data.</text>
</comment>
<evidence type="ECO:0000313" key="2">
    <source>
        <dbReference type="Proteomes" id="UP000094056"/>
    </source>
</evidence>
<reference evidence="1 2" key="1">
    <citation type="submission" date="2016-07" db="EMBL/GenBank/DDBJ databases">
        <title>Draft genome of Scalindua rubra, obtained from a brine-seawater interface in the Red Sea, sheds light on salt adaptation in anammox bacteria.</title>
        <authorList>
            <person name="Speth D.R."/>
            <person name="Lagkouvardos I."/>
            <person name="Wang Y."/>
            <person name="Qian P.-Y."/>
            <person name="Dutilh B.E."/>
            <person name="Jetten M.S."/>
        </authorList>
    </citation>
    <scope>NUCLEOTIDE SEQUENCE [LARGE SCALE GENOMIC DNA]</scope>
    <source>
        <strain evidence="1">BSI-1</strain>
    </source>
</reference>